<evidence type="ECO:0000256" key="4">
    <source>
        <dbReference type="PROSITE-ProRule" id="PRU00473"/>
    </source>
</evidence>
<dbReference type="PANTHER" id="PTHR30329:SF21">
    <property type="entry name" value="LIPOPROTEIN YIAD-RELATED"/>
    <property type="match status" value="1"/>
</dbReference>
<comment type="caution">
    <text evidence="8">The sequence shown here is derived from an EMBL/GenBank/DDBJ whole genome shotgun (WGS) entry which is preliminary data.</text>
</comment>
<dbReference type="Pfam" id="PF00691">
    <property type="entry name" value="OmpA"/>
    <property type="match status" value="1"/>
</dbReference>
<dbReference type="PROSITE" id="PS51123">
    <property type="entry name" value="OMPA_2"/>
    <property type="match status" value="1"/>
</dbReference>
<feature type="compositionally biased region" description="Acidic residues" evidence="5">
    <location>
        <begin position="101"/>
        <end position="161"/>
    </location>
</feature>
<protein>
    <recommendedName>
        <fullName evidence="7">OmpA-like domain-containing protein</fullName>
    </recommendedName>
</protein>
<keyword evidence="9" id="KW-1185">Reference proteome</keyword>
<dbReference type="SUPFAM" id="SSF103088">
    <property type="entry name" value="OmpA-like"/>
    <property type="match status" value="1"/>
</dbReference>
<sequence>MRKTKPFLAPIAAAALVIGLAGCQGGDIEGELTQKATQALSDAGLDSAEVSFEGREATVEADSADDAAAAGEVVAGVDGVEGVTAMGPDGEVALDSAAEGDSTDDADDTATDDATDDEGDDSAGAGDDAEDDAADDDAAGDDATDDAAGDDDMADGDDDGAATDAEKSEAQAALDKTAAITFVTGSAELTADGERAVREAADTLDEFENVRVTIEGHTDSVGPSGANKALSKRRATAVLEALTAQDVDAERLTARGLGESDPVVKDATAASDLAKNRRVEFVVTD</sequence>
<evidence type="ECO:0000313" key="9">
    <source>
        <dbReference type="Proteomes" id="UP001501094"/>
    </source>
</evidence>
<dbReference type="PROSITE" id="PS51257">
    <property type="entry name" value="PROKAR_LIPOPROTEIN"/>
    <property type="match status" value="1"/>
</dbReference>
<dbReference type="EMBL" id="BAAANL010000005">
    <property type="protein sequence ID" value="GAA1867823.1"/>
    <property type="molecule type" value="Genomic_DNA"/>
</dbReference>
<dbReference type="InterPro" id="IPR006664">
    <property type="entry name" value="OMP_bac"/>
</dbReference>
<evidence type="ECO:0000256" key="2">
    <source>
        <dbReference type="ARBA" id="ARBA00023136"/>
    </source>
</evidence>
<dbReference type="CDD" id="cd07185">
    <property type="entry name" value="OmpA_C-like"/>
    <property type="match status" value="1"/>
</dbReference>
<dbReference type="PRINTS" id="PR01021">
    <property type="entry name" value="OMPADOMAIN"/>
</dbReference>
<reference evidence="8 9" key="1">
    <citation type="journal article" date="2019" name="Int. J. Syst. Evol. Microbiol.">
        <title>The Global Catalogue of Microorganisms (GCM) 10K type strain sequencing project: providing services to taxonomists for standard genome sequencing and annotation.</title>
        <authorList>
            <consortium name="The Broad Institute Genomics Platform"/>
            <consortium name="The Broad Institute Genome Sequencing Center for Infectious Disease"/>
            <person name="Wu L."/>
            <person name="Ma J."/>
        </authorList>
    </citation>
    <scope>NUCLEOTIDE SEQUENCE [LARGE SCALE GENOMIC DNA]</scope>
    <source>
        <strain evidence="8 9">JCM 14326</strain>
    </source>
</reference>
<comment type="subcellular location">
    <subcellularLocation>
        <location evidence="1">Cell outer membrane</location>
    </subcellularLocation>
</comment>
<evidence type="ECO:0000259" key="7">
    <source>
        <dbReference type="PROSITE" id="PS51123"/>
    </source>
</evidence>
<evidence type="ECO:0000256" key="6">
    <source>
        <dbReference type="SAM" id="SignalP"/>
    </source>
</evidence>
<feature type="domain" description="OmpA-like" evidence="7">
    <location>
        <begin position="169"/>
        <end position="285"/>
    </location>
</feature>
<dbReference type="Gene3D" id="3.30.1330.60">
    <property type="entry name" value="OmpA-like domain"/>
    <property type="match status" value="1"/>
</dbReference>
<keyword evidence="6" id="KW-0732">Signal</keyword>
<dbReference type="InterPro" id="IPR036737">
    <property type="entry name" value="OmpA-like_sf"/>
</dbReference>
<evidence type="ECO:0000313" key="8">
    <source>
        <dbReference type="EMBL" id="GAA1867823.1"/>
    </source>
</evidence>
<proteinExistence type="predicted"/>
<dbReference type="InterPro" id="IPR050330">
    <property type="entry name" value="Bact_OuterMem_StrucFunc"/>
</dbReference>
<organism evidence="8 9">
    <name type="scientific">Myceligenerans crystallogenes</name>
    <dbReference type="NCBI Taxonomy" id="316335"/>
    <lineage>
        <taxon>Bacteria</taxon>
        <taxon>Bacillati</taxon>
        <taxon>Actinomycetota</taxon>
        <taxon>Actinomycetes</taxon>
        <taxon>Micrococcales</taxon>
        <taxon>Promicromonosporaceae</taxon>
        <taxon>Myceligenerans</taxon>
    </lineage>
</organism>
<gene>
    <name evidence="8" type="ORF">GCM10009751_27840</name>
</gene>
<accession>A0ABN2NGE4</accession>
<evidence type="ECO:0000256" key="3">
    <source>
        <dbReference type="ARBA" id="ARBA00023237"/>
    </source>
</evidence>
<dbReference type="InterPro" id="IPR006665">
    <property type="entry name" value="OmpA-like"/>
</dbReference>
<keyword evidence="2 4" id="KW-0472">Membrane</keyword>
<evidence type="ECO:0000256" key="5">
    <source>
        <dbReference type="SAM" id="MobiDB-lite"/>
    </source>
</evidence>
<name>A0ABN2NGE4_9MICO</name>
<keyword evidence="3" id="KW-0998">Cell outer membrane</keyword>
<dbReference type="PANTHER" id="PTHR30329">
    <property type="entry name" value="STATOR ELEMENT OF FLAGELLAR MOTOR COMPLEX"/>
    <property type="match status" value="1"/>
</dbReference>
<feature type="signal peptide" evidence="6">
    <location>
        <begin position="1"/>
        <end position="23"/>
    </location>
</feature>
<feature type="region of interest" description="Disordered" evidence="5">
    <location>
        <begin position="81"/>
        <end position="176"/>
    </location>
</feature>
<evidence type="ECO:0000256" key="1">
    <source>
        <dbReference type="ARBA" id="ARBA00004442"/>
    </source>
</evidence>
<dbReference type="RefSeq" id="WP_344103896.1">
    <property type="nucleotide sequence ID" value="NZ_BAAANL010000005.1"/>
</dbReference>
<dbReference type="Proteomes" id="UP001501094">
    <property type="component" value="Unassembled WGS sequence"/>
</dbReference>
<feature type="chain" id="PRO_5046765342" description="OmpA-like domain-containing protein" evidence="6">
    <location>
        <begin position="24"/>
        <end position="285"/>
    </location>
</feature>